<comment type="similarity">
    <text evidence="2">Belongs to the FAD-binding monooxygenase family.</text>
</comment>
<evidence type="ECO:0000256" key="2">
    <source>
        <dbReference type="ARBA" id="ARBA00010139"/>
    </source>
</evidence>
<keyword evidence="7 8" id="KW-0503">Monooxygenase</keyword>
<comment type="caution">
    <text evidence="8">The sequence shown here is derived from an EMBL/GenBank/DDBJ whole genome shotgun (WGS) entry which is preliminary data.</text>
</comment>
<evidence type="ECO:0000256" key="6">
    <source>
        <dbReference type="ARBA" id="ARBA00023002"/>
    </source>
</evidence>
<dbReference type="InterPro" id="IPR050775">
    <property type="entry name" value="FAD-binding_Monooxygenases"/>
</dbReference>
<evidence type="ECO:0000256" key="4">
    <source>
        <dbReference type="ARBA" id="ARBA00022827"/>
    </source>
</evidence>
<gene>
    <name evidence="8" type="ORF">T310_6908</name>
</gene>
<dbReference type="SUPFAM" id="SSF51905">
    <property type="entry name" value="FAD/NAD(P)-binding domain"/>
    <property type="match status" value="1"/>
</dbReference>
<name>A0A0F4YLQ2_RASE3</name>
<evidence type="ECO:0000313" key="8">
    <source>
        <dbReference type="EMBL" id="KKA19144.1"/>
    </source>
</evidence>
<dbReference type="GeneID" id="25319185"/>
<protein>
    <submittedName>
        <fullName evidence="8">Cyclohexanone monooxygenase</fullName>
        <ecNumber evidence="8">1.14.13.22</ecNumber>
    </submittedName>
</protein>
<evidence type="ECO:0000256" key="3">
    <source>
        <dbReference type="ARBA" id="ARBA00022630"/>
    </source>
</evidence>
<dbReference type="PANTHER" id="PTHR43098">
    <property type="entry name" value="L-ORNITHINE N(5)-MONOOXYGENASE-RELATED"/>
    <property type="match status" value="1"/>
</dbReference>
<dbReference type="EC" id="1.14.13.22" evidence="8"/>
<evidence type="ECO:0000256" key="5">
    <source>
        <dbReference type="ARBA" id="ARBA00022857"/>
    </source>
</evidence>
<keyword evidence="3" id="KW-0285">Flavoprotein</keyword>
<dbReference type="PANTHER" id="PTHR43098:SF4">
    <property type="entry name" value="BLR3857 PROTEIN"/>
    <property type="match status" value="1"/>
</dbReference>
<dbReference type="FunFam" id="3.50.50.60:FF:000341">
    <property type="entry name" value="Baeyer-Villiger monooxygenase"/>
    <property type="match status" value="1"/>
</dbReference>
<keyword evidence="6 8" id="KW-0560">Oxidoreductase</keyword>
<evidence type="ECO:0000313" key="9">
    <source>
        <dbReference type="Proteomes" id="UP000053958"/>
    </source>
</evidence>
<keyword evidence="9" id="KW-1185">Reference proteome</keyword>
<dbReference type="OrthoDB" id="66881at2759"/>
<keyword evidence="4" id="KW-0274">FAD</keyword>
<dbReference type="GO" id="GO:0018667">
    <property type="term" value="F:cyclohexanone monooxygenase activity"/>
    <property type="evidence" value="ECO:0007669"/>
    <property type="project" value="UniProtKB-EC"/>
</dbReference>
<sequence length="597" mass="66765">MAAAVVDLDSLKEKYAQERNKRLRPDAADQYRQVDEGVLHHYADDPYTEPVTRDPILDRECDFLVIGAGFTGQLVAIRLLMAGITDICIVDKAGDFGGTWYWNRYPGAACDVESYIYLPLLEETGYMPSERYAKGPEIFAYAKRLAAHYGLYEKALFQTEVLKLEWNEQEKLWIVSTNRGDRLRAKFVASTSGPLHKPKLPGVKGIDTFAGHSFHASRWNYQYTGGDATGGLHKLQNKCVGIVGTGATAIQVVPHLAAAAKHLYVFQRTPSTVSERLDGPTDPEWVASLTPGWQQRRMDNFNAITSLGHEDEDLVQDGWTAIFREIARLHSEAPAMPLDDAIQLADVARMEQIRARIDRVVNDPVTANNLKPWYSIFCKRMCFHDDYLQTFNRPNVTLVDTAGEGIERVTPAGIVAQGEEYKLDCIIFATGFDVAGGLQHNAVSEIRGRHGRTLQEHWAEGPRLFHGLLSHGFPNCFFVGPVQTGLGANVIHMLNEQARHVAYIVAEARSRQNARTVEVSAEAEENWVQMVVEVARSREKYWKECTPGFFNHEGKLDSKTLKRGIFGGGALAFLKLKEDWKREGKLAGLELDGSRSS</sequence>
<reference evidence="8 9" key="1">
    <citation type="submission" date="2015-04" db="EMBL/GenBank/DDBJ databases">
        <authorList>
            <person name="Heijne W.H."/>
            <person name="Fedorova N.D."/>
            <person name="Nierman W.C."/>
            <person name="Vollebregt A.W."/>
            <person name="Zhao Z."/>
            <person name="Wu L."/>
            <person name="Kumar M."/>
            <person name="Stam H."/>
            <person name="van den Berg M.A."/>
            <person name="Pel H.J."/>
        </authorList>
    </citation>
    <scope>NUCLEOTIDE SEQUENCE [LARGE SCALE GENOMIC DNA]</scope>
    <source>
        <strain evidence="8 9">CBS 393.64</strain>
    </source>
</reference>
<dbReference type="Gene3D" id="3.50.50.60">
    <property type="entry name" value="FAD/NAD(P)-binding domain"/>
    <property type="match status" value="2"/>
</dbReference>
<organism evidence="8 9">
    <name type="scientific">Rasamsonia emersonii (strain ATCC 16479 / CBS 393.64 / IMI 116815)</name>
    <dbReference type="NCBI Taxonomy" id="1408163"/>
    <lineage>
        <taxon>Eukaryota</taxon>
        <taxon>Fungi</taxon>
        <taxon>Dikarya</taxon>
        <taxon>Ascomycota</taxon>
        <taxon>Pezizomycotina</taxon>
        <taxon>Eurotiomycetes</taxon>
        <taxon>Eurotiomycetidae</taxon>
        <taxon>Eurotiales</taxon>
        <taxon>Trichocomaceae</taxon>
        <taxon>Rasamsonia</taxon>
    </lineage>
</organism>
<dbReference type="AlphaFoldDB" id="A0A0F4YLQ2"/>
<dbReference type="Proteomes" id="UP000053958">
    <property type="component" value="Unassembled WGS sequence"/>
</dbReference>
<dbReference type="RefSeq" id="XP_013325756.1">
    <property type="nucleotide sequence ID" value="XM_013470302.1"/>
</dbReference>
<dbReference type="EMBL" id="LASV01000380">
    <property type="protein sequence ID" value="KKA19144.1"/>
    <property type="molecule type" value="Genomic_DNA"/>
</dbReference>
<dbReference type="InterPro" id="IPR036188">
    <property type="entry name" value="FAD/NAD-bd_sf"/>
</dbReference>
<dbReference type="Pfam" id="PF13738">
    <property type="entry name" value="Pyr_redox_3"/>
    <property type="match status" value="1"/>
</dbReference>
<evidence type="ECO:0000256" key="7">
    <source>
        <dbReference type="ARBA" id="ARBA00023033"/>
    </source>
</evidence>
<comment type="cofactor">
    <cofactor evidence="1">
        <name>FAD</name>
        <dbReference type="ChEBI" id="CHEBI:57692"/>
    </cofactor>
</comment>
<proteinExistence type="inferred from homology"/>
<keyword evidence="5" id="KW-0521">NADP</keyword>
<dbReference type="STRING" id="1408163.A0A0F4YLQ2"/>
<evidence type="ECO:0000256" key="1">
    <source>
        <dbReference type="ARBA" id="ARBA00001974"/>
    </source>
</evidence>
<accession>A0A0F4YLQ2</accession>